<organism evidence="8 9">
    <name type="scientific">Phocaeicola vulgatus str. 3775 SL</name>
    <name type="common">B</name>
    <name type="synonym">iv</name>
    <dbReference type="NCBI Taxonomy" id="1339350"/>
    <lineage>
        <taxon>Bacteria</taxon>
        <taxon>Pseudomonadati</taxon>
        <taxon>Bacteroidota</taxon>
        <taxon>Bacteroidia</taxon>
        <taxon>Bacteroidales</taxon>
        <taxon>Bacteroidaceae</taxon>
        <taxon>Phocaeicola</taxon>
    </lineage>
</organism>
<keyword evidence="2 5" id="KW-0645">Protease</keyword>
<dbReference type="PRINTS" id="PR00723">
    <property type="entry name" value="SUBTILISIN"/>
</dbReference>
<evidence type="ECO:0000256" key="3">
    <source>
        <dbReference type="ARBA" id="ARBA00022801"/>
    </source>
</evidence>
<name>A0A078RDJ6_PHOVU</name>
<keyword evidence="3 5" id="KW-0378">Hydrolase</keyword>
<evidence type="ECO:0000313" key="8">
    <source>
        <dbReference type="EMBL" id="KDS33589.1"/>
    </source>
</evidence>
<dbReference type="EMBL" id="JNHI01000002">
    <property type="protein sequence ID" value="KDS33589.1"/>
    <property type="molecule type" value="Genomic_DNA"/>
</dbReference>
<evidence type="ECO:0000256" key="1">
    <source>
        <dbReference type="ARBA" id="ARBA00011073"/>
    </source>
</evidence>
<dbReference type="GO" id="GO:0004252">
    <property type="term" value="F:serine-type endopeptidase activity"/>
    <property type="evidence" value="ECO:0007669"/>
    <property type="project" value="UniProtKB-UniRule"/>
</dbReference>
<dbReference type="InterPro" id="IPR000209">
    <property type="entry name" value="Peptidase_S8/S53_dom"/>
</dbReference>
<accession>A0A078RDJ6</accession>
<dbReference type="PANTHER" id="PTHR43806:SF67">
    <property type="entry name" value="EGF-LIKE DOMAIN-CONTAINING PROTEIN"/>
    <property type="match status" value="1"/>
</dbReference>
<dbReference type="Proteomes" id="UP000028134">
    <property type="component" value="Unassembled WGS sequence"/>
</dbReference>
<evidence type="ECO:0000313" key="9">
    <source>
        <dbReference type="Proteomes" id="UP000028134"/>
    </source>
</evidence>
<feature type="domain" description="Peptidase S8/S53" evidence="7">
    <location>
        <begin position="68"/>
        <end position="335"/>
    </location>
</feature>
<feature type="transmembrane region" description="Helical" evidence="6">
    <location>
        <begin position="7"/>
        <end position="29"/>
    </location>
</feature>
<keyword evidence="6" id="KW-0472">Membrane</keyword>
<dbReference type="SUPFAM" id="SSF52743">
    <property type="entry name" value="Subtilisin-like"/>
    <property type="match status" value="1"/>
</dbReference>
<dbReference type="AlphaFoldDB" id="A0A078RDJ6"/>
<comment type="similarity">
    <text evidence="1 5">Belongs to the peptidase S8 family.</text>
</comment>
<gene>
    <name evidence="8" type="ORF">M097_0754</name>
</gene>
<evidence type="ECO:0000256" key="2">
    <source>
        <dbReference type="ARBA" id="ARBA00022670"/>
    </source>
</evidence>
<dbReference type="Pfam" id="PF00082">
    <property type="entry name" value="Peptidase_S8"/>
    <property type="match status" value="1"/>
</dbReference>
<reference evidence="8 9" key="1">
    <citation type="submission" date="2014-04" db="EMBL/GenBank/DDBJ databases">
        <authorList>
            <person name="Sears C."/>
            <person name="Carroll K."/>
            <person name="Sack B.R."/>
            <person name="Qadri F."/>
            <person name="Myers L.L."/>
            <person name="Chung G.-T."/>
            <person name="Escheverria P."/>
            <person name="Fraser C.M."/>
            <person name="Sadzewicz L."/>
            <person name="Shefchek K.A."/>
            <person name="Tallon L."/>
            <person name="Das S.P."/>
            <person name="Daugherty S."/>
            <person name="Mongodin E.F."/>
        </authorList>
    </citation>
    <scope>NUCLEOTIDE SEQUENCE [LARGE SCALE GENOMIC DNA]</scope>
    <source>
        <strain evidence="9">3775 SL(B) 10 (iv)</strain>
    </source>
</reference>
<keyword evidence="6" id="KW-1133">Transmembrane helix</keyword>
<protein>
    <submittedName>
        <fullName evidence="8">Subtilase family protein</fullName>
    </submittedName>
</protein>
<dbReference type="PANTHER" id="PTHR43806">
    <property type="entry name" value="PEPTIDASE S8"/>
    <property type="match status" value="1"/>
</dbReference>
<feature type="active site" description="Charge relay system" evidence="5">
    <location>
        <position position="290"/>
    </location>
</feature>
<dbReference type="PATRIC" id="fig|1339350.3.peg.728"/>
<dbReference type="InterPro" id="IPR036852">
    <property type="entry name" value="Peptidase_S8/S53_dom_sf"/>
</dbReference>
<keyword evidence="4 5" id="KW-0720">Serine protease</keyword>
<proteinExistence type="inferred from homology"/>
<feature type="active site" description="Charge relay system" evidence="5">
    <location>
        <position position="77"/>
    </location>
</feature>
<evidence type="ECO:0000259" key="7">
    <source>
        <dbReference type="Pfam" id="PF00082"/>
    </source>
</evidence>
<evidence type="ECO:0000256" key="4">
    <source>
        <dbReference type="ARBA" id="ARBA00022825"/>
    </source>
</evidence>
<dbReference type="InterPro" id="IPR050131">
    <property type="entry name" value="Peptidase_S8_subtilisin-like"/>
</dbReference>
<sequence>MKTLKTVIKIIGGILLFVIIILSILGYYLTRNDFSNPPEHYVSIGKRVYTTAPAMMIDESYDSLNLSGRGIKIGVLDTGFGGLRQRSWTKNIYVAAYANFIDGDTTDFFIKEPGRERDHGAYSCACIGGYLSSGDTIKGLAWNAEYYLAEIDDFDTELRIEEDRMMNAIRWLLSQDVDVITSSCGYTIFDDYDGYTVSMLDGHSSRISQFVDSVLQVNSNLIFIQSMGNEGDEPWRYSNFPADVREVISVGAIESDSTTRAGYSSIGYGGVDFIKPDVCAYAQPPRRGTSYTAPVIAGLCASLLEYKRMSRNELINLLHTSGLNSSAPNYEIGYGIPQTSRMLLLFK</sequence>
<dbReference type="PROSITE" id="PS51892">
    <property type="entry name" value="SUBTILASE"/>
    <property type="match status" value="1"/>
</dbReference>
<dbReference type="RefSeq" id="WP_050484585.1">
    <property type="nucleotide sequence ID" value="NZ_JNHI01000002.1"/>
</dbReference>
<dbReference type="GO" id="GO:0006508">
    <property type="term" value="P:proteolysis"/>
    <property type="evidence" value="ECO:0007669"/>
    <property type="project" value="UniProtKB-KW"/>
</dbReference>
<dbReference type="InterPro" id="IPR015500">
    <property type="entry name" value="Peptidase_S8_subtilisin-rel"/>
</dbReference>
<comment type="caution">
    <text evidence="8">The sequence shown here is derived from an EMBL/GenBank/DDBJ whole genome shotgun (WGS) entry which is preliminary data.</text>
</comment>
<keyword evidence="6" id="KW-0812">Transmembrane</keyword>
<feature type="active site" description="Charge relay system" evidence="5">
    <location>
        <position position="119"/>
    </location>
</feature>
<evidence type="ECO:0000256" key="5">
    <source>
        <dbReference type="PROSITE-ProRule" id="PRU01240"/>
    </source>
</evidence>
<evidence type="ECO:0000256" key="6">
    <source>
        <dbReference type="SAM" id="Phobius"/>
    </source>
</evidence>
<dbReference type="Gene3D" id="3.40.50.200">
    <property type="entry name" value="Peptidase S8/S53 domain"/>
    <property type="match status" value="1"/>
</dbReference>